<feature type="region of interest" description="Disordered" evidence="1">
    <location>
        <begin position="75"/>
        <end position="94"/>
    </location>
</feature>
<comment type="caution">
    <text evidence="3">The sequence shown here is derived from an EMBL/GenBank/DDBJ whole genome shotgun (WGS) entry which is preliminary data.</text>
</comment>
<gene>
    <name evidence="3" type="ORF">NEDG_01232</name>
</gene>
<keyword evidence="4" id="KW-1185">Reference proteome</keyword>
<keyword evidence="2" id="KW-0732">Signal</keyword>
<accession>A0A177EAX3</accession>
<dbReference type="EMBL" id="LTDL01000042">
    <property type="protein sequence ID" value="OAG29093.1"/>
    <property type="molecule type" value="Genomic_DNA"/>
</dbReference>
<dbReference type="OrthoDB" id="2187446at2759"/>
<evidence type="ECO:0000313" key="3">
    <source>
        <dbReference type="EMBL" id="OAG29093.1"/>
    </source>
</evidence>
<protein>
    <submittedName>
        <fullName evidence="3">Uncharacterized protein</fullName>
    </submittedName>
</protein>
<dbReference type="GeneID" id="93647582"/>
<evidence type="ECO:0000313" key="4">
    <source>
        <dbReference type="Proteomes" id="UP000185944"/>
    </source>
</evidence>
<dbReference type="RefSeq" id="XP_067543838.1">
    <property type="nucleotide sequence ID" value="XM_067688650.1"/>
</dbReference>
<organism evidence="3 4">
    <name type="scientific">Nematocida displodere</name>
    <dbReference type="NCBI Taxonomy" id="1805483"/>
    <lineage>
        <taxon>Eukaryota</taxon>
        <taxon>Fungi</taxon>
        <taxon>Fungi incertae sedis</taxon>
        <taxon>Microsporidia</taxon>
        <taxon>Nematocida</taxon>
    </lineage>
</organism>
<dbReference type="AlphaFoldDB" id="A0A177EAX3"/>
<reference evidence="3 4" key="1">
    <citation type="submission" date="2016-02" db="EMBL/GenBank/DDBJ databases">
        <title>Discovery of a natural microsporidian pathogen with a broad tissue tropism in Caenorhabditis elegans.</title>
        <authorList>
            <person name="Luallen R.J."/>
            <person name="Reinke A.W."/>
            <person name="Tong L."/>
            <person name="Botts M.R."/>
            <person name="Felix M.-A."/>
            <person name="Troemel E.R."/>
        </authorList>
    </citation>
    <scope>NUCLEOTIDE SEQUENCE [LARGE SCALE GENOMIC DNA]</scope>
    <source>
        <strain evidence="3 4">JUm2807</strain>
    </source>
</reference>
<name>A0A177EAX3_9MICR</name>
<evidence type="ECO:0000256" key="2">
    <source>
        <dbReference type="SAM" id="SignalP"/>
    </source>
</evidence>
<feature type="chain" id="PRO_5008060252" evidence="2">
    <location>
        <begin position="21"/>
        <end position="278"/>
    </location>
</feature>
<sequence length="278" mass="31183">MKVTEKMVLFLVAAVRMAEARQCRKDQFNKIQADNHKAYVNANTFKPWPKDAAGQQNMDSLCQKGFTCIPNTYVSPPEKPWPTRPDPDQSKQPIVKNKKFRSKIHAPTVLQEGGCLGLDGFDQVGFRSVISNLYMAACTDCVRATQRTLAIVYSSFDNSLAKWQFVRYNGVCAIKNLSTDKYLTRCAHCVPNVFSTMLSLHETSIDDNSTEGLWEVIRTNNGYYQFKAAGGIEYLSLCEGCLQSMSTTTTPAALLPISSTAKQTNWSIEVDRNNHKLR</sequence>
<dbReference type="Proteomes" id="UP000185944">
    <property type="component" value="Unassembled WGS sequence"/>
</dbReference>
<feature type="signal peptide" evidence="2">
    <location>
        <begin position="1"/>
        <end position="20"/>
    </location>
</feature>
<proteinExistence type="predicted"/>
<evidence type="ECO:0000256" key="1">
    <source>
        <dbReference type="SAM" id="MobiDB-lite"/>
    </source>
</evidence>
<dbReference type="VEuPathDB" id="MicrosporidiaDB:NEDG_01232"/>